<sequence>MSRAQTQVKNGGSSGNETHNKAKHIARKKRGLDLAVARSVLAALGLHSKGGHMIYRSGKVVVIFCAIILFAACASNVQQKSVSGQGTVADERLQGDVMQMISTYESAAGGSNSPRLISTESLGKEGETYIERWVVESNGNSIPYSVKLTPSSRGGVDYAIVRTP</sequence>
<protein>
    <submittedName>
        <fullName evidence="3">Uncharacterized protein</fullName>
    </submittedName>
</protein>
<keyword evidence="2" id="KW-1133">Transmembrane helix</keyword>
<evidence type="ECO:0000256" key="2">
    <source>
        <dbReference type="SAM" id="Phobius"/>
    </source>
</evidence>
<keyword evidence="2" id="KW-0472">Membrane</keyword>
<feature type="transmembrane region" description="Helical" evidence="2">
    <location>
        <begin position="60"/>
        <end position="77"/>
    </location>
</feature>
<name>A0A0F9PGD8_9ZZZZ</name>
<accession>A0A0F9PGD8</accession>
<proteinExistence type="predicted"/>
<organism evidence="3">
    <name type="scientific">marine sediment metagenome</name>
    <dbReference type="NCBI Taxonomy" id="412755"/>
    <lineage>
        <taxon>unclassified sequences</taxon>
        <taxon>metagenomes</taxon>
        <taxon>ecological metagenomes</taxon>
    </lineage>
</organism>
<keyword evidence="2" id="KW-0812">Transmembrane</keyword>
<evidence type="ECO:0000256" key="1">
    <source>
        <dbReference type="SAM" id="MobiDB-lite"/>
    </source>
</evidence>
<gene>
    <name evidence="3" type="ORF">LCGC14_1219090</name>
</gene>
<evidence type="ECO:0000313" key="3">
    <source>
        <dbReference type="EMBL" id="KKM92367.1"/>
    </source>
</evidence>
<dbReference type="EMBL" id="LAZR01006401">
    <property type="protein sequence ID" value="KKM92367.1"/>
    <property type="molecule type" value="Genomic_DNA"/>
</dbReference>
<comment type="caution">
    <text evidence="3">The sequence shown here is derived from an EMBL/GenBank/DDBJ whole genome shotgun (WGS) entry which is preliminary data.</text>
</comment>
<dbReference type="AlphaFoldDB" id="A0A0F9PGD8"/>
<feature type="region of interest" description="Disordered" evidence="1">
    <location>
        <begin position="1"/>
        <end position="25"/>
    </location>
</feature>
<reference evidence="3" key="1">
    <citation type="journal article" date="2015" name="Nature">
        <title>Complex archaea that bridge the gap between prokaryotes and eukaryotes.</title>
        <authorList>
            <person name="Spang A."/>
            <person name="Saw J.H."/>
            <person name="Jorgensen S.L."/>
            <person name="Zaremba-Niedzwiedzka K."/>
            <person name="Martijn J."/>
            <person name="Lind A.E."/>
            <person name="van Eijk R."/>
            <person name="Schleper C."/>
            <person name="Guy L."/>
            <person name="Ettema T.J."/>
        </authorList>
    </citation>
    <scope>NUCLEOTIDE SEQUENCE</scope>
</reference>
<feature type="compositionally biased region" description="Polar residues" evidence="1">
    <location>
        <begin position="1"/>
        <end position="17"/>
    </location>
</feature>